<keyword evidence="14" id="KW-0443">Lipid metabolism</keyword>
<dbReference type="FunFam" id="3.90.550.10:FF:000041">
    <property type="entry name" value="UDP-glucose ceramide glucosyltransferase"/>
    <property type="match status" value="1"/>
</dbReference>
<comment type="pathway">
    <text evidence="3">Sphingolipid metabolism.</text>
</comment>
<dbReference type="GO" id="GO:0006679">
    <property type="term" value="P:glucosylceramide biosynthetic process"/>
    <property type="evidence" value="ECO:0007669"/>
    <property type="project" value="TreeGrafter"/>
</dbReference>
<evidence type="ECO:0000256" key="6">
    <source>
        <dbReference type="ARBA" id="ARBA00019988"/>
    </source>
</evidence>
<keyword evidence="9 26" id="KW-0808">Transferase</keyword>
<keyword evidence="12 25" id="KW-1133">Transmembrane helix</keyword>
<dbReference type="Pfam" id="PF13506">
    <property type="entry name" value="Glyco_transf_21"/>
    <property type="match status" value="1"/>
</dbReference>
<dbReference type="UniPathway" id="UPA00222"/>
<dbReference type="InterPro" id="IPR025993">
    <property type="entry name" value="Ceramide_glucosylTrfase"/>
</dbReference>
<protein>
    <recommendedName>
        <fullName evidence="6">Ceramide glucosyltransferase</fullName>
        <ecNumber evidence="5">2.4.1.80</ecNumber>
    </recommendedName>
    <alternativeName>
        <fullName evidence="16">GLCT-1</fullName>
    </alternativeName>
    <alternativeName>
        <fullName evidence="18">Glucosylceramide synthase</fullName>
    </alternativeName>
    <alternativeName>
        <fullName evidence="24">Glycosylceramide synthase</fullName>
    </alternativeName>
    <alternativeName>
        <fullName evidence="19">UDP-glucose ceramide glucosyltransferase</fullName>
    </alternativeName>
    <alternativeName>
        <fullName evidence="17">UDP-glucose:N-acylsphingosine D-glucosyltransferase</fullName>
    </alternativeName>
</protein>
<evidence type="ECO:0000313" key="27">
    <source>
        <dbReference type="Proteomes" id="UP000010552"/>
    </source>
</evidence>
<dbReference type="GO" id="GO:0008120">
    <property type="term" value="F:ceramide glucosyltransferase activity"/>
    <property type="evidence" value="ECO:0007669"/>
    <property type="project" value="UniProtKB-EC"/>
</dbReference>
<evidence type="ECO:0000256" key="14">
    <source>
        <dbReference type="ARBA" id="ARBA00023098"/>
    </source>
</evidence>
<evidence type="ECO:0000256" key="2">
    <source>
        <dbReference type="ARBA" id="ARBA00004760"/>
    </source>
</evidence>
<comment type="similarity">
    <text evidence="4">Belongs to the glycosyltransferase 2 family.</text>
</comment>
<keyword evidence="15 25" id="KW-0472">Membrane</keyword>
<evidence type="ECO:0000256" key="17">
    <source>
        <dbReference type="ARBA" id="ARBA00031017"/>
    </source>
</evidence>
<comment type="catalytic activity">
    <reaction evidence="22">
        <text>an N-acylsphing-4-enine + UDP-alpha-D-glucose = a beta-D-glucosyl-(1&lt;-&gt;1')-N-acylsphing-4-enine + UDP + H(+)</text>
        <dbReference type="Rhea" id="RHEA:12088"/>
        <dbReference type="ChEBI" id="CHEBI:15378"/>
        <dbReference type="ChEBI" id="CHEBI:22801"/>
        <dbReference type="ChEBI" id="CHEBI:52639"/>
        <dbReference type="ChEBI" id="CHEBI:58223"/>
        <dbReference type="ChEBI" id="CHEBI:58885"/>
        <dbReference type="EC" id="2.4.1.80"/>
    </reaction>
    <physiologicalReaction direction="left-to-right" evidence="22">
        <dbReference type="Rhea" id="RHEA:12089"/>
    </physiologicalReaction>
</comment>
<reference evidence="27" key="1">
    <citation type="journal article" date="2013" name="Science">
        <title>Comparative analysis of bat genomes provides insight into the evolution of flight and immunity.</title>
        <authorList>
            <person name="Zhang G."/>
            <person name="Cowled C."/>
            <person name="Shi Z."/>
            <person name="Huang Z."/>
            <person name="Bishop-Lilly K.A."/>
            <person name="Fang X."/>
            <person name="Wynne J.W."/>
            <person name="Xiong Z."/>
            <person name="Baker M.L."/>
            <person name="Zhao W."/>
            <person name="Tachedjian M."/>
            <person name="Zhu Y."/>
            <person name="Zhou P."/>
            <person name="Jiang X."/>
            <person name="Ng J."/>
            <person name="Yang L."/>
            <person name="Wu L."/>
            <person name="Xiao J."/>
            <person name="Feng Y."/>
            <person name="Chen Y."/>
            <person name="Sun X."/>
            <person name="Zhang Y."/>
            <person name="Marsh G.A."/>
            <person name="Crameri G."/>
            <person name="Broder C.C."/>
            <person name="Frey K.G."/>
            <person name="Wang L.F."/>
            <person name="Wang J."/>
        </authorList>
    </citation>
    <scope>NUCLEOTIDE SEQUENCE [LARGE SCALE GENOMIC DNA]</scope>
</reference>
<dbReference type="PANTHER" id="PTHR12726">
    <property type="entry name" value="CERAMIDE GLUCOSYLTRANSFERASE"/>
    <property type="match status" value="1"/>
</dbReference>
<evidence type="ECO:0000256" key="16">
    <source>
        <dbReference type="ARBA" id="ARBA00029746"/>
    </source>
</evidence>
<evidence type="ECO:0000256" key="3">
    <source>
        <dbReference type="ARBA" id="ARBA00004991"/>
    </source>
</evidence>
<evidence type="ECO:0000256" key="4">
    <source>
        <dbReference type="ARBA" id="ARBA00006739"/>
    </source>
</evidence>
<comment type="subcellular location">
    <subcellularLocation>
        <location evidence="1">Golgi apparatus membrane</location>
        <topology evidence="1">Multi-pass membrane protein</topology>
    </subcellularLocation>
</comment>
<keyword evidence="11" id="KW-0746">Sphingolipid metabolism</keyword>
<evidence type="ECO:0000256" key="20">
    <source>
        <dbReference type="ARBA" id="ARBA00047869"/>
    </source>
</evidence>
<keyword evidence="13" id="KW-0333">Golgi apparatus</keyword>
<evidence type="ECO:0000256" key="10">
    <source>
        <dbReference type="ARBA" id="ARBA00022692"/>
    </source>
</evidence>
<proteinExistence type="inferred from homology"/>
<feature type="transmembrane region" description="Helical" evidence="25">
    <location>
        <begin position="384"/>
        <end position="402"/>
    </location>
</feature>
<evidence type="ECO:0000256" key="8">
    <source>
        <dbReference type="ARBA" id="ARBA00022676"/>
    </source>
</evidence>
<evidence type="ECO:0000256" key="5">
    <source>
        <dbReference type="ARBA" id="ARBA00012699"/>
    </source>
</evidence>
<comment type="pathway">
    <text evidence="2">Lipid metabolism; sphingolipid metabolism.</text>
</comment>
<dbReference type="InParanoid" id="L5L3Q6"/>
<dbReference type="PANTHER" id="PTHR12726:SF0">
    <property type="entry name" value="CERAMIDE GLUCOSYLTRANSFERASE"/>
    <property type="match status" value="1"/>
</dbReference>
<evidence type="ECO:0000256" key="1">
    <source>
        <dbReference type="ARBA" id="ARBA00004653"/>
    </source>
</evidence>
<evidence type="ECO:0000256" key="21">
    <source>
        <dbReference type="ARBA" id="ARBA00048104"/>
    </source>
</evidence>
<evidence type="ECO:0000256" key="7">
    <source>
        <dbReference type="ARBA" id="ARBA00022516"/>
    </source>
</evidence>
<dbReference type="EMBL" id="KB030402">
    <property type="protein sequence ID" value="ELK17683.1"/>
    <property type="molecule type" value="Genomic_DNA"/>
</dbReference>
<keyword evidence="7" id="KW-0444">Lipid biosynthesis</keyword>
<keyword evidence="8" id="KW-0328">Glycosyltransferase</keyword>
<evidence type="ECO:0000256" key="22">
    <source>
        <dbReference type="ARBA" id="ARBA00052646"/>
    </source>
</evidence>
<dbReference type="Proteomes" id="UP000010552">
    <property type="component" value="Unassembled WGS sequence"/>
</dbReference>
<gene>
    <name evidence="26" type="ORF">PAL_GLEAN10009432</name>
</gene>
<dbReference type="CDD" id="cd02520">
    <property type="entry name" value="Glucosylceramide_synthase"/>
    <property type="match status" value="1"/>
</dbReference>
<evidence type="ECO:0000256" key="15">
    <source>
        <dbReference type="ARBA" id="ARBA00023136"/>
    </source>
</evidence>
<comment type="subunit">
    <text evidence="23">Interacts with RTN1; regulates the ceramide glucosyltransferase activity of UGCG.</text>
</comment>
<dbReference type="InterPro" id="IPR029044">
    <property type="entry name" value="Nucleotide-diphossugar_trans"/>
</dbReference>
<evidence type="ECO:0000256" key="23">
    <source>
        <dbReference type="ARBA" id="ARBA00063717"/>
    </source>
</evidence>
<evidence type="ECO:0000256" key="18">
    <source>
        <dbReference type="ARBA" id="ARBA00031543"/>
    </source>
</evidence>
<feature type="transmembrane region" description="Helical" evidence="25">
    <location>
        <begin position="12"/>
        <end position="32"/>
    </location>
</feature>
<dbReference type="eggNOG" id="KOG2547">
    <property type="taxonomic scope" value="Eukaryota"/>
</dbReference>
<evidence type="ECO:0000256" key="24">
    <source>
        <dbReference type="ARBA" id="ARBA00082999"/>
    </source>
</evidence>
<evidence type="ECO:0000256" key="12">
    <source>
        <dbReference type="ARBA" id="ARBA00022989"/>
    </source>
</evidence>
<comment type="catalytic activity">
    <reaction evidence="21">
        <text>N-(9Z-octadecenoyl)-sphing-4-enine + UDP-alpha-D-xylose = beta-D-xylosyl-(1&lt;-&gt;1')-N-(9Z-octadecenoyl)-sphing-4-enine + UDP + H(+)</text>
        <dbReference type="Rhea" id="RHEA:70247"/>
        <dbReference type="ChEBI" id="CHEBI:15378"/>
        <dbReference type="ChEBI" id="CHEBI:57632"/>
        <dbReference type="ChEBI" id="CHEBI:58223"/>
        <dbReference type="ChEBI" id="CHEBI:77996"/>
        <dbReference type="ChEBI" id="CHEBI:189081"/>
    </reaction>
    <physiologicalReaction direction="left-to-right" evidence="21">
        <dbReference type="Rhea" id="RHEA:70248"/>
    </physiologicalReaction>
</comment>
<evidence type="ECO:0000256" key="19">
    <source>
        <dbReference type="ARBA" id="ARBA00032575"/>
    </source>
</evidence>
<evidence type="ECO:0000256" key="25">
    <source>
        <dbReference type="SAM" id="Phobius"/>
    </source>
</evidence>
<name>L5L3Q6_PTEAL</name>
<dbReference type="STRING" id="9402.L5L3Q6"/>
<evidence type="ECO:0000256" key="13">
    <source>
        <dbReference type="ARBA" id="ARBA00023034"/>
    </source>
</evidence>
<evidence type="ECO:0000313" key="26">
    <source>
        <dbReference type="EMBL" id="ELK17683.1"/>
    </source>
</evidence>
<feature type="transmembrane region" description="Helical" evidence="25">
    <location>
        <begin position="354"/>
        <end position="378"/>
    </location>
</feature>
<comment type="catalytic activity">
    <reaction evidence="20">
        <text>UDP-alpha-D-xylose + an N-acylsphing-4-enine = a beta-D-xylosyl-(1&lt;-&gt;1')-N-acylsphing-4-enine + UDP + H(+)</text>
        <dbReference type="Rhea" id="RHEA:70243"/>
        <dbReference type="ChEBI" id="CHEBI:15378"/>
        <dbReference type="ChEBI" id="CHEBI:52639"/>
        <dbReference type="ChEBI" id="CHEBI:57632"/>
        <dbReference type="ChEBI" id="CHEBI:58223"/>
        <dbReference type="ChEBI" id="CHEBI:189068"/>
    </reaction>
    <physiologicalReaction direction="left-to-right" evidence="20">
        <dbReference type="Rhea" id="RHEA:70244"/>
    </physiologicalReaction>
</comment>
<dbReference type="AlphaFoldDB" id="L5L3Q6"/>
<keyword evidence="10 25" id="KW-0812">Transmembrane</keyword>
<sequence length="467" mass="52853">MALLDLALEGMAVFGFVLFLVLWLMHFMAIIYTRLHLNKKATDKQPYSKLPGVSLLKPLKGVDPNLINNLETFFELDYPKKSLNKPPGTQTVLSAWWFEYKNLIPQESHVNSRRGVGESEKAELSVPNWGAGQLELSGMPLRTRLCARNVSGKYEVLLCVQDHDDPAIDVCKKLLGKYPNVDARLFIGGKKVGINPKINNLMPGYEVAKYDLIWICDSGIRVIPDTLTDMVNQMTEKVGLVHGLPYVADRQGFAATLEQVYFGTSHPRSYISANVTGFKCVTGMSCLMRKDVLDQAGGLIAFAQYIAEDYFMAKAIADRGWRFAMSTQVAMQNSGSYSISQFQSRMIRWTKLRINMLPATIICEPISECFVASLIIGWAAHHVFRWDIMVFFMCHCLAWFIFDYIQLRGVQGGTLCFSKLDYAVAWFIRESMTIYIFLSALWDPTISWRTGRYRLRCGGTAEEILDV</sequence>
<accession>L5L3Q6</accession>
<dbReference type="EC" id="2.4.1.80" evidence="5"/>
<evidence type="ECO:0000256" key="11">
    <source>
        <dbReference type="ARBA" id="ARBA00022919"/>
    </source>
</evidence>
<dbReference type="SUPFAM" id="SSF53448">
    <property type="entry name" value="Nucleotide-diphospho-sugar transferases"/>
    <property type="match status" value="1"/>
</dbReference>
<dbReference type="GO" id="GO:0000139">
    <property type="term" value="C:Golgi membrane"/>
    <property type="evidence" value="ECO:0007669"/>
    <property type="project" value="UniProtKB-SubCell"/>
</dbReference>
<organism evidence="26 27">
    <name type="scientific">Pteropus alecto</name>
    <name type="common">Black flying fox</name>
    <dbReference type="NCBI Taxonomy" id="9402"/>
    <lineage>
        <taxon>Eukaryota</taxon>
        <taxon>Metazoa</taxon>
        <taxon>Chordata</taxon>
        <taxon>Craniata</taxon>
        <taxon>Vertebrata</taxon>
        <taxon>Euteleostomi</taxon>
        <taxon>Mammalia</taxon>
        <taxon>Eutheria</taxon>
        <taxon>Laurasiatheria</taxon>
        <taxon>Chiroptera</taxon>
        <taxon>Yinpterochiroptera</taxon>
        <taxon>Pteropodoidea</taxon>
        <taxon>Pteropodidae</taxon>
        <taxon>Pteropodinae</taxon>
        <taxon>Pteropus</taxon>
    </lineage>
</organism>
<dbReference type="Gene3D" id="3.90.550.10">
    <property type="entry name" value="Spore Coat Polysaccharide Biosynthesis Protein SpsA, Chain A"/>
    <property type="match status" value="1"/>
</dbReference>
<keyword evidence="27" id="KW-1185">Reference proteome</keyword>
<dbReference type="FunCoup" id="L5L3Q6">
    <property type="interactions" value="427"/>
</dbReference>
<evidence type="ECO:0000256" key="9">
    <source>
        <dbReference type="ARBA" id="ARBA00022679"/>
    </source>
</evidence>